<protein>
    <submittedName>
        <fullName evidence="1">Uncharacterized protein</fullName>
    </submittedName>
</protein>
<sequence>MKGKKLQLLLPMLYTRNCWFSGRTIVCEGHNTTLQCGSGQVLMIDSGFYGRKSIHYCRSKFPPPASPQHECGWADAVESITGKTRSNGV</sequence>
<dbReference type="STRING" id="303518.ENSPNYP00000013425"/>
<dbReference type="InterPro" id="IPR043159">
    <property type="entry name" value="Lectin_gal-bd_sf"/>
</dbReference>
<evidence type="ECO:0000313" key="1">
    <source>
        <dbReference type="Ensembl" id="ENSPNYP00000013425.1"/>
    </source>
</evidence>
<organism evidence="1">
    <name type="scientific">Pundamilia nyererei</name>
    <dbReference type="NCBI Taxonomy" id="303518"/>
    <lineage>
        <taxon>Eukaryota</taxon>
        <taxon>Metazoa</taxon>
        <taxon>Chordata</taxon>
        <taxon>Craniata</taxon>
        <taxon>Vertebrata</taxon>
        <taxon>Euteleostomi</taxon>
        <taxon>Actinopterygii</taxon>
        <taxon>Neopterygii</taxon>
        <taxon>Teleostei</taxon>
        <taxon>Neoteleostei</taxon>
        <taxon>Acanthomorphata</taxon>
        <taxon>Ovalentaria</taxon>
        <taxon>Cichlomorphae</taxon>
        <taxon>Cichliformes</taxon>
        <taxon>Cichlidae</taxon>
        <taxon>African cichlids</taxon>
        <taxon>Pseudocrenilabrinae</taxon>
        <taxon>Haplochromini</taxon>
        <taxon>Pundamilia</taxon>
    </lineage>
</organism>
<proteinExistence type="predicted"/>
<name>A0A3B4FS36_9CICH</name>
<dbReference type="AlphaFoldDB" id="A0A3B4FS36"/>
<accession>A0A3B4FS36</accession>
<dbReference type="Gene3D" id="2.60.120.740">
    <property type="match status" value="1"/>
</dbReference>
<dbReference type="GeneTree" id="ENSGT01110000271787"/>
<dbReference type="Ensembl" id="ENSPNYT00000013756.1">
    <property type="protein sequence ID" value="ENSPNYP00000013425.1"/>
    <property type="gene ID" value="ENSPNYG00000010166.1"/>
</dbReference>
<reference evidence="1" key="1">
    <citation type="submission" date="2023-09" db="UniProtKB">
        <authorList>
            <consortium name="Ensembl"/>
        </authorList>
    </citation>
    <scope>IDENTIFICATION</scope>
</reference>